<dbReference type="Proteomes" id="UP000828390">
    <property type="component" value="Unassembled WGS sequence"/>
</dbReference>
<protein>
    <submittedName>
        <fullName evidence="1">Uncharacterized protein</fullName>
    </submittedName>
</protein>
<reference evidence="1" key="1">
    <citation type="journal article" date="2019" name="bioRxiv">
        <title>The Genome of the Zebra Mussel, Dreissena polymorpha: A Resource for Invasive Species Research.</title>
        <authorList>
            <person name="McCartney M.A."/>
            <person name="Auch B."/>
            <person name="Kono T."/>
            <person name="Mallez S."/>
            <person name="Zhang Y."/>
            <person name="Obille A."/>
            <person name="Becker A."/>
            <person name="Abrahante J.E."/>
            <person name="Garbe J."/>
            <person name="Badalamenti J.P."/>
            <person name="Herman A."/>
            <person name="Mangelson H."/>
            <person name="Liachko I."/>
            <person name="Sullivan S."/>
            <person name="Sone E.D."/>
            <person name="Koren S."/>
            <person name="Silverstein K.A.T."/>
            <person name="Beckman K.B."/>
            <person name="Gohl D.M."/>
        </authorList>
    </citation>
    <scope>NUCLEOTIDE SEQUENCE</scope>
    <source>
        <strain evidence="1">Duluth1</strain>
        <tissue evidence="1">Whole animal</tissue>
    </source>
</reference>
<keyword evidence="2" id="KW-1185">Reference proteome</keyword>
<name>A0A9D4DIT4_DREPO</name>
<comment type="caution">
    <text evidence="1">The sequence shown here is derived from an EMBL/GenBank/DDBJ whole genome shotgun (WGS) entry which is preliminary data.</text>
</comment>
<reference evidence="1" key="2">
    <citation type="submission" date="2020-11" db="EMBL/GenBank/DDBJ databases">
        <authorList>
            <person name="McCartney M.A."/>
            <person name="Auch B."/>
            <person name="Kono T."/>
            <person name="Mallez S."/>
            <person name="Becker A."/>
            <person name="Gohl D.M."/>
            <person name="Silverstein K.A.T."/>
            <person name="Koren S."/>
            <person name="Bechman K.B."/>
            <person name="Herman A."/>
            <person name="Abrahante J.E."/>
            <person name="Garbe J."/>
        </authorList>
    </citation>
    <scope>NUCLEOTIDE SEQUENCE</scope>
    <source>
        <strain evidence="1">Duluth1</strain>
        <tissue evidence="1">Whole animal</tissue>
    </source>
</reference>
<sequence>MILSLNETSVSTSGSKKFGLGLPGKLRVGGAFDNAMTRFNGSMTCAQVKQDETRVHHFEIAMQECLTAKWPTVTASVGRYLCVSTYSIIGILK</sequence>
<evidence type="ECO:0000313" key="1">
    <source>
        <dbReference type="EMBL" id="KAH3749728.1"/>
    </source>
</evidence>
<evidence type="ECO:0000313" key="2">
    <source>
        <dbReference type="Proteomes" id="UP000828390"/>
    </source>
</evidence>
<accession>A0A9D4DIT4</accession>
<proteinExistence type="predicted"/>
<dbReference type="EMBL" id="JAIWYP010000010">
    <property type="protein sequence ID" value="KAH3749728.1"/>
    <property type="molecule type" value="Genomic_DNA"/>
</dbReference>
<dbReference type="AlphaFoldDB" id="A0A9D4DIT4"/>
<gene>
    <name evidence="1" type="ORF">DPMN_184238</name>
</gene>
<organism evidence="1 2">
    <name type="scientific">Dreissena polymorpha</name>
    <name type="common">Zebra mussel</name>
    <name type="synonym">Mytilus polymorpha</name>
    <dbReference type="NCBI Taxonomy" id="45954"/>
    <lineage>
        <taxon>Eukaryota</taxon>
        <taxon>Metazoa</taxon>
        <taxon>Spiralia</taxon>
        <taxon>Lophotrochozoa</taxon>
        <taxon>Mollusca</taxon>
        <taxon>Bivalvia</taxon>
        <taxon>Autobranchia</taxon>
        <taxon>Heteroconchia</taxon>
        <taxon>Euheterodonta</taxon>
        <taxon>Imparidentia</taxon>
        <taxon>Neoheterodontei</taxon>
        <taxon>Myida</taxon>
        <taxon>Dreissenoidea</taxon>
        <taxon>Dreissenidae</taxon>
        <taxon>Dreissena</taxon>
    </lineage>
</organism>